<proteinExistence type="predicted"/>
<evidence type="ECO:0000313" key="2">
    <source>
        <dbReference type="EMBL" id="THV03545.1"/>
    </source>
</evidence>
<gene>
    <name evidence="2" type="ORF">K435DRAFT_280614</name>
</gene>
<keyword evidence="3" id="KW-1185">Reference proteome</keyword>
<dbReference type="Proteomes" id="UP000297245">
    <property type="component" value="Unassembled WGS sequence"/>
</dbReference>
<organism evidence="2 3">
    <name type="scientific">Dendrothele bispora (strain CBS 962.96)</name>
    <dbReference type="NCBI Taxonomy" id="1314807"/>
    <lineage>
        <taxon>Eukaryota</taxon>
        <taxon>Fungi</taxon>
        <taxon>Dikarya</taxon>
        <taxon>Basidiomycota</taxon>
        <taxon>Agaricomycotina</taxon>
        <taxon>Agaricomycetes</taxon>
        <taxon>Agaricomycetidae</taxon>
        <taxon>Agaricales</taxon>
        <taxon>Agaricales incertae sedis</taxon>
        <taxon>Dendrothele</taxon>
    </lineage>
</organism>
<evidence type="ECO:0000313" key="3">
    <source>
        <dbReference type="Proteomes" id="UP000297245"/>
    </source>
</evidence>
<name>A0A4S8ML68_DENBC</name>
<evidence type="ECO:0000256" key="1">
    <source>
        <dbReference type="SAM" id="MobiDB-lite"/>
    </source>
</evidence>
<protein>
    <submittedName>
        <fullName evidence="2">Uncharacterized protein</fullName>
    </submittedName>
</protein>
<reference evidence="2 3" key="1">
    <citation type="journal article" date="2019" name="Nat. Ecol. Evol.">
        <title>Megaphylogeny resolves global patterns of mushroom evolution.</title>
        <authorList>
            <person name="Varga T."/>
            <person name="Krizsan K."/>
            <person name="Foldi C."/>
            <person name="Dima B."/>
            <person name="Sanchez-Garcia M."/>
            <person name="Sanchez-Ramirez S."/>
            <person name="Szollosi G.J."/>
            <person name="Szarkandi J.G."/>
            <person name="Papp V."/>
            <person name="Albert L."/>
            <person name="Andreopoulos W."/>
            <person name="Angelini C."/>
            <person name="Antonin V."/>
            <person name="Barry K.W."/>
            <person name="Bougher N.L."/>
            <person name="Buchanan P."/>
            <person name="Buyck B."/>
            <person name="Bense V."/>
            <person name="Catcheside P."/>
            <person name="Chovatia M."/>
            <person name="Cooper J."/>
            <person name="Damon W."/>
            <person name="Desjardin D."/>
            <person name="Finy P."/>
            <person name="Geml J."/>
            <person name="Haridas S."/>
            <person name="Hughes K."/>
            <person name="Justo A."/>
            <person name="Karasinski D."/>
            <person name="Kautmanova I."/>
            <person name="Kiss B."/>
            <person name="Kocsube S."/>
            <person name="Kotiranta H."/>
            <person name="LaButti K.M."/>
            <person name="Lechner B.E."/>
            <person name="Liimatainen K."/>
            <person name="Lipzen A."/>
            <person name="Lukacs Z."/>
            <person name="Mihaltcheva S."/>
            <person name="Morgado L.N."/>
            <person name="Niskanen T."/>
            <person name="Noordeloos M.E."/>
            <person name="Ohm R.A."/>
            <person name="Ortiz-Santana B."/>
            <person name="Ovrebo C."/>
            <person name="Racz N."/>
            <person name="Riley R."/>
            <person name="Savchenko A."/>
            <person name="Shiryaev A."/>
            <person name="Soop K."/>
            <person name="Spirin V."/>
            <person name="Szebenyi C."/>
            <person name="Tomsovsky M."/>
            <person name="Tulloss R.E."/>
            <person name="Uehling J."/>
            <person name="Grigoriev I.V."/>
            <person name="Vagvolgyi C."/>
            <person name="Papp T."/>
            <person name="Martin F.M."/>
            <person name="Miettinen O."/>
            <person name="Hibbett D.S."/>
            <person name="Nagy L.G."/>
        </authorList>
    </citation>
    <scope>NUCLEOTIDE SEQUENCE [LARGE SCALE GENOMIC DNA]</scope>
    <source>
        <strain evidence="2 3">CBS 962.96</strain>
    </source>
</reference>
<sequence length="92" mass="10255">MFSLHASADFNVSFNEQSPELIAKVDTTTRSLLKEQTQNLQRKSRPRPPSLMMSTRQEDVDSAGNDQGVNMAPAEDGPMYTRYVSFVPCTVS</sequence>
<dbReference type="EMBL" id="ML179066">
    <property type="protein sequence ID" value="THV03545.1"/>
    <property type="molecule type" value="Genomic_DNA"/>
</dbReference>
<feature type="compositionally biased region" description="Polar residues" evidence="1">
    <location>
        <begin position="26"/>
        <end position="41"/>
    </location>
</feature>
<dbReference type="AlphaFoldDB" id="A0A4S8ML68"/>
<feature type="region of interest" description="Disordered" evidence="1">
    <location>
        <begin position="25"/>
        <end position="75"/>
    </location>
</feature>
<accession>A0A4S8ML68</accession>